<accession>A0ABT9CFX8</accession>
<comment type="similarity">
    <text evidence="1">Belongs to the peptidase S33 family.</text>
</comment>
<dbReference type="PANTHER" id="PTHR43798">
    <property type="entry name" value="MONOACYLGLYCEROL LIPASE"/>
    <property type="match status" value="1"/>
</dbReference>
<reference evidence="4 5" key="1">
    <citation type="submission" date="2023-07" db="EMBL/GenBank/DDBJ databases">
        <title>Paenibacillus sp. JX-17 nov. isolated from soil.</title>
        <authorList>
            <person name="Wan Y."/>
            <person name="Liu B."/>
        </authorList>
    </citation>
    <scope>NUCLEOTIDE SEQUENCE [LARGE SCALE GENOMIC DNA]</scope>
    <source>
        <strain evidence="4 5">JX-17</strain>
    </source>
</reference>
<dbReference type="InterPro" id="IPR050266">
    <property type="entry name" value="AB_hydrolase_sf"/>
</dbReference>
<comment type="caution">
    <text evidence="4">The sequence shown here is derived from an EMBL/GenBank/DDBJ whole genome shotgun (WGS) entry which is preliminary data.</text>
</comment>
<dbReference type="PRINTS" id="PR00793">
    <property type="entry name" value="PROAMNOPTASE"/>
</dbReference>
<keyword evidence="5" id="KW-1185">Reference proteome</keyword>
<feature type="domain" description="AB hydrolase-1" evidence="3">
    <location>
        <begin position="23"/>
        <end position="266"/>
    </location>
</feature>
<dbReference type="InterPro" id="IPR000073">
    <property type="entry name" value="AB_hydrolase_1"/>
</dbReference>
<dbReference type="RefSeq" id="WP_305025404.1">
    <property type="nucleotide sequence ID" value="NZ_JAUQTB010000013.1"/>
</dbReference>
<dbReference type="Proteomes" id="UP001240171">
    <property type="component" value="Unassembled WGS sequence"/>
</dbReference>
<dbReference type="SUPFAM" id="SSF53474">
    <property type="entry name" value="alpha/beta-Hydrolases"/>
    <property type="match status" value="1"/>
</dbReference>
<evidence type="ECO:0000256" key="2">
    <source>
        <dbReference type="ARBA" id="ARBA00022801"/>
    </source>
</evidence>
<gene>
    <name evidence="4" type="ORF">Q5741_17390</name>
</gene>
<dbReference type="InterPro" id="IPR029058">
    <property type="entry name" value="AB_hydrolase_fold"/>
</dbReference>
<organism evidence="4 5">
    <name type="scientific">Paenibacillus lacisoli</name>
    <dbReference type="NCBI Taxonomy" id="3064525"/>
    <lineage>
        <taxon>Bacteria</taxon>
        <taxon>Bacillati</taxon>
        <taxon>Bacillota</taxon>
        <taxon>Bacilli</taxon>
        <taxon>Bacillales</taxon>
        <taxon>Paenibacillaceae</taxon>
        <taxon>Paenibacillus</taxon>
    </lineage>
</organism>
<proteinExistence type="inferred from homology"/>
<evidence type="ECO:0000313" key="4">
    <source>
        <dbReference type="EMBL" id="MDO7908180.1"/>
    </source>
</evidence>
<protein>
    <submittedName>
        <fullName evidence="4">Alpha/beta hydrolase</fullName>
    </submittedName>
</protein>
<evidence type="ECO:0000259" key="3">
    <source>
        <dbReference type="Pfam" id="PF00561"/>
    </source>
</evidence>
<evidence type="ECO:0000313" key="5">
    <source>
        <dbReference type="Proteomes" id="UP001240171"/>
    </source>
</evidence>
<dbReference type="Gene3D" id="3.40.50.1820">
    <property type="entry name" value="alpha/beta hydrolase"/>
    <property type="match status" value="1"/>
</dbReference>
<dbReference type="Pfam" id="PF00561">
    <property type="entry name" value="Abhydrolase_1"/>
    <property type="match status" value="1"/>
</dbReference>
<sequence length="287" mass="32924">MQSGMLEVNGTKLWHLMNGQGLPVVLLHGGPGSYDYMEPVAEMLTRDYQVIRYDQRGSFRSAKKGPYHTAIMIKDLEQLRMSLGIERWVVCGHSWGAFLALAYTACYEERVEALIYMSGTGIDPDWHQDYRVNRLKLMQAADREEYTYLRSTVEQLSGKEQENALNRIRYLSAGTDLFYPERRHLLPKTESPYLNAEVNASVNSDTANWMVKNDFRLQVRKIRVPSLFVHGAADPRPAGYAARLSQLLSNSRMKVLPQAGHYPWIDQPALLCQTLRDFLNNYNLEKS</sequence>
<dbReference type="GO" id="GO:0016787">
    <property type="term" value="F:hydrolase activity"/>
    <property type="evidence" value="ECO:0007669"/>
    <property type="project" value="UniProtKB-KW"/>
</dbReference>
<keyword evidence="2 4" id="KW-0378">Hydrolase</keyword>
<dbReference type="EMBL" id="JAUQTB010000013">
    <property type="protein sequence ID" value="MDO7908180.1"/>
    <property type="molecule type" value="Genomic_DNA"/>
</dbReference>
<name>A0ABT9CFX8_9BACL</name>
<dbReference type="InterPro" id="IPR002410">
    <property type="entry name" value="Peptidase_S33"/>
</dbReference>
<evidence type="ECO:0000256" key="1">
    <source>
        <dbReference type="ARBA" id="ARBA00010088"/>
    </source>
</evidence>
<dbReference type="PANTHER" id="PTHR43798:SF27">
    <property type="entry name" value="HYDROLASE ALPHA_BETA HYDROLASE FOLD FAMILY"/>
    <property type="match status" value="1"/>
</dbReference>